<evidence type="ECO:0000256" key="2">
    <source>
        <dbReference type="SAM" id="Phobius"/>
    </source>
</evidence>
<dbReference type="Proteomes" id="UP000245778">
    <property type="component" value="Unassembled WGS sequence"/>
</dbReference>
<feature type="transmembrane region" description="Helical" evidence="2">
    <location>
        <begin position="183"/>
        <end position="200"/>
    </location>
</feature>
<feature type="transmembrane region" description="Helical" evidence="2">
    <location>
        <begin position="244"/>
        <end position="264"/>
    </location>
</feature>
<dbReference type="Gene3D" id="1.10.3730.20">
    <property type="match status" value="1"/>
</dbReference>
<feature type="transmembrane region" description="Helical" evidence="2">
    <location>
        <begin position="95"/>
        <end position="114"/>
    </location>
</feature>
<dbReference type="AlphaFoldDB" id="A0A2U1CGA5"/>
<sequence>MADPGPKRGMVFSAASAVLFGVTPAVASRIYSMGGNAVTLTFYRNLMAVPVLLALLGLEGVSLRLTRREAGLLLLMGAGFRVTTTLMLYQSYLYIPTGMATTLHFLYPALTALLCRARFRERLGPWKLFALGLSGLGALCLLELGAGTDPRGVLLASSSALTYACYLIGLDKTALRDMHPHKAACYMGLLNAAAMLAVGLPTHQLRLALPPAALGLSFLLAVSTSFLAVSLLQRGIRLLGASSAALFSMLEPITSVAVGCLALAESVSRRSLLGCALILAGVALTALAGQRQAVEK</sequence>
<keyword evidence="2" id="KW-0812">Transmembrane</keyword>
<organism evidence="4 5">
    <name type="scientific">Intestinimonas butyriciproducens</name>
    <dbReference type="NCBI Taxonomy" id="1297617"/>
    <lineage>
        <taxon>Bacteria</taxon>
        <taxon>Bacillati</taxon>
        <taxon>Bacillota</taxon>
        <taxon>Clostridia</taxon>
        <taxon>Eubacteriales</taxon>
        <taxon>Intestinimonas</taxon>
    </lineage>
</organism>
<dbReference type="InterPro" id="IPR037185">
    <property type="entry name" value="EmrE-like"/>
</dbReference>
<evidence type="ECO:0000313" key="5">
    <source>
        <dbReference type="Proteomes" id="UP000245778"/>
    </source>
</evidence>
<dbReference type="SUPFAM" id="SSF103481">
    <property type="entry name" value="Multidrug resistance efflux transporter EmrE"/>
    <property type="match status" value="2"/>
</dbReference>
<comment type="caution">
    <text evidence="4">The sequence shown here is derived from an EMBL/GenBank/DDBJ whole genome shotgun (WGS) entry which is preliminary data.</text>
</comment>
<feature type="transmembrane region" description="Helical" evidence="2">
    <location>
        <begin position="270"/>
        <end position="289"/>
    </location>
</feature>
<keyword evidence="2" id="KW-1133">Transmembrane helix</keyword>
<gene>
    <name evidence="4" type="ORF">C7373_101455</name>
</gene>
<feature type="transmembrane region" description="Helical" evidence="2">
    <location>
        <begin position="152"/>
        <end position="171"/>
    </location>
</feature>
<feature type="transmembrane region" description="Helical" evidence="2">
    <location>
        <begin position="212"/>
        <end position="232"/>
    </location>
</feature>
<accession>A0A2U1CGA5</accession>
<feature type="transmembrane region" description="Helical" evidence="2">
    <location>
        <begin position="37"/>
        <end position="58"/>
    </location>
</feature>
<feature type="domain" description="EamA" evidence="3">
    <location>
        <begin position="151"/>
        <end position="285"/>
    </location>
</feature>
<feature type="transmembrane region" description="Helical" evidence="2">
    <location>
        <begin position="126"/>
        <end position="146"/>
    </location>
</feature>
<dbReference type="PANTHER" id="PTHR22911">
    <property type="entry name" value="ACYL-MALONYL CONDENSING ENZYME-RELATED"/>
    <property type="match status" value="1"/>
</dbReference>
<feature type="domain" description="EamA" evidence="3">
    <location>
        <begin position="8"/>
        <end position="141"/>
    </location>
</feature>
<dbReference type="OrthoDB" id="9808556at2"/>
<evidence type="ECO:0000256" key="1">
    <source>
        <dbReference type="ARBA" id="ARBA00007362"/>
    </source>
</evidence>
<comment type="similarity">
    <text evidence="1">Belongs to the EamA transporter family.</text>
</comment>
<dbReference type="Pfam" id="PF00892">
    <property type="entry name" value="EamA"/>
    <property type="match status" value="2"/>
</dbReference>
<evidence type="ECO:0000313" key="4">
    <source>
        <dbReference type="EMBL" id="PVY59940.1"/>
    </source>
</evidence>
<proteinExistence type="inferred from homology"/>
<keyword evidence="2" id="KW-0472">Membrane</keyword>
<dbReference type="EMBL" id="QEKK01000001">
    <property type="protein sequence ID" value="PVY59940.1"/>
    <property type="molecule type" value="Genomic_DNA"/>
</dbReference>
<feature type="transmembrane region" description="Helical" evidence="2">
    <location>
        <begin position="70"/>
        <end position="89"/>
    </location>
</feature>
<reference evidence="4 5" key="1">
    <citation type="submission" date="2018-04" db="EMBL/GenBank/DDBJ databases">
        <title>Genomic Encyclopedia of Type Strains, Phase IV (KMG-IV): sequencing the most valuable type-strain genomes for metagenomic binning, comparative biology and taxonomic classification.</title>
        <authorList>
            <person name="Goeker M."/>
        </authorList>
    </citation>
    <scope>NUCLEOTIDE SEQUENCE [LARGE SCALE GENOMIC DNA]</scope>
    <source>
        <strain evidence="4 5">DSM 26588</strain>
    </source>
</reference>
<evidence type="ECO:0000259" key="3">
    <source>
        <dbReference type="Pfam" id="PF00892"/>
    </source>
</evidence>
<name>A0A2U1CGA5_9FIRM</name>
<dbReference type="InterPro" id="IPR000620">
    <property type="entry name" value="EamA_dom"/>
</dbReference>
<protein>
    <submittedName>
        <fullName evidence="4">Threonine/homoserine efflux transporter RhtA</fullName>
    </submittedName>
</protein>
<dbReference type="GO" id="GO:0016020">
    <property type="term" value="C:membrane"/>
    <property type="evidence" value="ECO:0007669"/>
    <property type="project" value="InterPro"/>
</dbReference>